<dbReference type="AlphaFoldDB" id="A0AAD4PWZ4"/>
<dbReference type="PANTHER" id="PTHR37315:SF1">
    <property type="entry name" value="UPF0311 PROTEIN BLR7842"/>
    <property type="match status" value="1"/>
</dbReference>
<dbReference type="Gene3D" id="2.40.160.20">
    <property type="match status" value="1"/>
</dbReference>
<proteinExistence type="predicted"/>
<gene>
    <name evidence="1" type="ORF">BGW36DRAFT_448770</name>
</gene>
<reference evidence="1" key="1">
    <citation type="submission" date="2021-12" db="EMBL/GenBank/DDBJ databases">
        <title>Convergent genome expansion in fungi linked to evolution of root-endophyte symbiosis.</title>
        <authorList>
            <consortium name="DOE Joint Genome Institute"/>
            <person name="Ke Y.-H."/>
            <person name="Bonito G."/>
            <person name="Liao H.-L."/>
            <person name="Looney B."/>
            <person name="Rojas-Flechas A."/>
            <person name="Nash J."/>
            <person name="Hameed K."/>
            <person name="Schadt C."/>
            <person name="Martin F."/>
            <person name="Crous P.W."/>
            <person name="Miettinen O."/>
            <person name="Magnuson J.K."/>
            <person name="Labbe J."/>
            <person name="Jacobson D."/>
            <person name="Doktycz M.J."/>
            <person name="Veneault-Fourrey C."/>
            <person name="Kuo A."/>
            <person name="Mondo S."/>
            <person name="Calhoun S."/>
            <person name="Riley R."/>
            <person name="Ohm R."/>
            <person name="LaButti K."/>
            <person name="Andreopoulos B."/>
            <person name="Pangilinan J."/>
            <person name="Nolan M."/>
            <person name="Tritt A."/>
            <person name="Clum A."/>
            <person name="Lipzen A."/>
            <person name="Daum C."/>
            <person name="Barry K."/>
            <person name="Grigoriev I.V."/>
            <person name="Vilgalys R."/>
        </authorList>
    </citation>
    <scope>NUCLEOTIDE SEQUENCE</scope>
    <source>
        <strain evidence="1">PMI_201</strain>
    </source>
</reference>
<evidence type="ECO:0000313" key="2">
    <source>
        <dbReference type="Proteomes" id="UP001201262"/>
    </source>
</evidence>
<accession>A0AAD4PWZ4</accession>
<name>A0AAD4PWZ4_9EURO</name>
<dbReference type="GeneID" id="70252045"/>
<evidence type="ECO:0000313" key="1">
    <source>
        <dbReference type="EMBL" id="KAH8698742.1"/>
    </source>
</evidence>
<sequence length="203" mass="22308">MASSNIAESPGNVFFPQSPPMRKPALSFLYRLECDIVEEEIDIGAPHGTGIIRSIANIESGTLKGPEIEASVLPLGGADWATVIQGTHSMMLDARYTAKTNDGHYLYIRAHGLYRPGPGTEYAKQVAQDPTIRPKHTVTQDDVEFFSHLRIETGPGKYNWLNGLVCIGVMTCVGTRILIDAYYLTNFEGVKPEDVMAQSMYQG</sequence>
<dbReference type="RefSeq" id="XP_046073206.1">
    <property type="nucleotide sequence ID" value="XM_046221758.1"/>
</dbReference>
<keyword evidence="2" id="KW-1185">Reference proteome</keyword>
<organism evidence="1 2">
    <name type="scientific">Talaromyces proteolyticus</name>
    <dbReference type="NCBI Taxonomy" id="1131652"/>
    <lineage>
        <taxon>Eukaryota</taxon>
        <taxon>Fungi</taxon>
        <taxon>Dikarya</taxon>
        <taxon>Ascomycota</taxon>
        <taxon>Pezizomycotina</taxon>
        <taxon>Eurotiomycetes</taxon>
        <taxon>Eurotiomycetidae</taxon>
        <taxon>Eurotiales</taxon>
        <taxon>Trichocomaceae</taxon>
        <taxon>Talaromyces</taxon>
        <taxon>Talaromyces sect. Bacilispori</taxon>
    </lineage>
</organism>
<dbReference type="EMBL" id="JAJTJA010000005">
    <property type="protein sequence ID" value="KAH8698742.1"/>
    <property type="molecule type" value="Genomic_DNA"/>
</dbReference>
<dbReference type="PANTHER" id="PTHR37315">
    <property type="entry name" value="UPF0311 PROTEIN BLR7842"/>
    <property type="match status" value="1"/>
</dbReference>
<protein>
    <submittedName>
        <fullName evidence="1">Uncharacterized protein</fullName>
    </submittedName>
</protein>
<dbReference type="Pfam" id="PF11578">
    <property type="entry name" value="DUF3237"/>
    <property type="match status" value="1"/>
</dbReference>
<dbReference type="InterPro" id="IPR020915">
    <property type="entry name" value="UPF0311"/>
</dbReference>
<comment type="caution">
    <text evidence="1">The sequence shown here is derived from an EMBL/GenBank/DDBJ whole genome shotgun (WGS) entry which is preliminary data.</text>
</comment>
<dbReference type="Proteomes" id="UP001201262">
    <property type="component" value="Unassembled WGS sequence"/>
</dbReference>